<feature type="domain" description="CENP-T/Histone H4 histone fold" evidence="10">
    <location>
        <begin position="438"/>
        <end position="489"/>
    </location>
</feature>
<keyword evidence="6 9" id="KW-0238">DNA-binding</keyword>
<dbReference type="SUPFAM" id="SSF47113">
    <property type="entry name" value="Histone-fold"/>
    <property type="match status" value="1"/>
</dbReference>
<name>A0AAW2LU77_9LAMI</name>
<dbReference type="InterPro" id="IPR019809">
    <property type="entry name" value="Histone_H4_CS"/>
</dbReference>
<dbReference type="EMBL" id="JACGWM010000016">
    <property type="protein sequence ID" value="KAL0321803.1"/>
    <property type="molecule type" value="Genomic_DNA"/>
</dbReference>
<dbReference type="PROSITE" id="PS00047">
    <property type="entry name" value="HISTONE_H4"/>
    <property type="match status" value="1"/>
</dbReference>
<proteinExistence type="inferred from homology"/>
<evidence type="ECO:0000256" key="3">
    <source>
        <dbReference type="ARBA" id="ARBA00004286"/>
    </source>
</evidence>
<evidence type="ECO:0000256" key="8">
    <source>
        <dbReference type="ARBA" id="ARBA00023269"/>
    </source>
</evidence>
<keyword evidence="5 9" id="KW-0158">Chromosome</keyword>
<comment type="caution">
    <text evidence="11">The sequence shown here is derived from an EMBL/GenBank/DDBJ whole genome shotgun (WGS) entry which is preliminary data.</text>
</comment>
<evidence type="ECO:0000313" key="11">
    <source>
        <dbReference type="EMBL" id="KAL0321803.1"/>
    </source>
</evidence>
<evidence type="ECO:0000256" key="1">
    <source>
        <dbReference type="ARBA" id="ARBA00002001"/>
    </source>
</evidence>
<evidence type="ECO:0000256" key="5">
    <source>
        <dbReference type="ARBA" id="ARBA00022454"/>
    </source>
</evidence>
<keyword evidence="8 9" id="KW-0544">Nucleosome core</keyword>
<protein>
    <recommendedName>
        <fullName evidence="9">Histone H4</fullName>
    </recommendedName>
</protein>
<dbReference type="PANTHER" id="PTHR31439:SF4">
    <property type="entry name" value="NEURONAL PAS DOMAIN PROTEIN"/>
    <property type="match status" value="1"/>
</dbReference>
<gene>
    <name evidence="11" type="ORF">Scaly_2476700</name>
</gene>
<dbReference type="PANTHER" id="PTHR31439">
    <property type="entry name" value="EXPRESSED PROTEIN"/>
    <property type="match status" value="1"/>
</dbReference>
<dbReference type="SMART" id="SM00417">
    <property type="entry name" value="H4"/>
    <property type="match status" value="1"/>
</dbReference>
<dbReference type="FunFam" id="1.10.20.10:FF:000002">
    <property type="entry name" value="Histone H4"/>
    <property type="match status" value="1"/>
</dbReference>
<sequence length="496" mass="55704">MKSAHKCLSWINQNLPPKSDNINSINLCPSSSSSQPSLKLSINNPNHNSYVSLSIFADYNLPVFLWTSKKILPDDNDNDALYTLVANFIEDVLKYCPNKSPFPVKIPRTYSENDNLIKDIFNFSFLSLTFVICTYEAPTDLRGSCLDTLKDNFACPKSRGVSKLLMRVLEIDRAANSVSLRTLSPLFSYSVSTFGLWKVQLYCPVMAMNVDKCNGGSADDRLLFSLNYHQLEVRCHQAPDGHSPPRTRRRNFREALPLTNISADHSGDPAGQRHKHISEQILRESPREIGLEKGVEASFQPPNAVGLHFSAGETVTTSLKPWKFEQSVYGNTAILNWFLHDSVDGREVFSSKPSKLAMLHPKAWFKNRYSSAQRPFTRQGGVIFAGMSMGEMKDVGPWEGRQGLGKGGAKRHRKVLRDNIQGITKPAIRRLARRGGVKRISGLIYEETRGVLKIFLENVIRDAVTYTEHARRKTVTAMDVVYALKRQGRTLYGFGG</sequence>
<evidence type="ECO:0000256" key="6">
    <source>
        <dbReference type="ARBA" id="ARBA00023125"/>
    </source>
</evidence>
<evidence type="ECO:0000256" key="7">
    <source>
        <dbReference type="ARBA" id="ARBA00023242"/>
    </source>
</evidence>
<dbReference type="PRINTS" id="PR00623">
    <property type="entry name" value="HISTONEH4"/>
</dbReference>
<evidence type="ECO:0000256" key="9">
    <source>
        <dbReference type="RuleBase" id="RU000528"/>
    </source>
</evidence>
<dbReference type="Gene3D" id="1.10.20.10">
    <property type="entry name" value="Histone, subunit A"/>
    <property type="match status" value="1"/>
</dbReference>
<dbReference type="InterPro" id="IPR009072">
    <property type="entry name" value="Histone-fold"/>
</dbReference>
<dbReference type="Pfam" id="PF15511">
    <property type="entry name" value="CENP-T_C"/>
    <property type="match status" value="1"/>
</dbReference>
<dbReference type="GO" id="GO:0000786">
    <property type="term" value="C:nucleosome"/>
    <property type="evidence" value="ECO:0007669"/>
    <property type="project" value="UniProtKB-KW"/>
</dbReference>
<dbReference type="InterPro" id="IPR035425">
    <property type="entry name" value="CENP-T/H4_C"/>
</dbReference>
<accession>A0AAW2LU77</accession>
<evidence type="ECO:0000256" key="2">
    <source>
        <dbReference type="ARBA" id="ARBA00004123"/>
    </source>
</evidence>
<comment type="similarity">
    <text evidence="4 9">Belongs to the histone H4 family.</text>
</comment>
<comment type="subunit">
    <text evidence="9">The nucleosome is a histone octamer containing two molecules each of H2A, H2B, H3 and H4 assembled in one H3-H4 heterotetramer and two H2A-H2B heterodimers. The octamer wraps approximately 147 bp of DNA.</text>
</comment>
<reference evidence="11" key="2">
    <citation type="journal article" date="2024" name="Plant">
        <title>Genomic evolution and insights into agronomic trait innovations of Sesamum species.</title>
        <authorList>
            <person name="Miao H."/>
            <person name="Wang L."/>
            <person name="Qu L."/>
            <person name="Liu H."/>
            <person name="Sun Y."/>
            <person name="Le M."/>
            <person name="Wang Q."/>
            <person name="Wei S."/>
            <person name="Zheng Y."/>
            <person name="Lin W."/>
            <person name="Duan Y."/>
            <person name="Cao H."/>
            <person name="Xiong S."/>
            <person name="Wang X."/>
            <person name="Wei L."/>
            <person name="Li C."/>
            <person name="Ma Q."/>
            <person name="Ju M."/>
            <person name="Zhao R."/>
            <person name="Li G."/>
            <person name="Mu C."/>
            <person name="Tian Q."/>
            <person name="Mei H."/>
            <person name="Zhang T."/>
            <person name="Gao T."/>
            <person name="Zhang H."/>
        </authorList>
    </citation>
    <scope>NUCLEOTIDE SEQUENCE</scope>
    <source>
        <strain evidence="11">KEN8</strain>
    </source>
</reference>
<dbReference type="InterPro" id="IPR001951">
    <property type="entry name" value="Histone_H4"/>
</dbReference>
<keyword evidence="7 9" id="KW-0539">Nucleus</keyword>
<dbReference type="GO" id="GO:0003677">
    <property type="term" value="F:DNA binding"/>
    <property type="evidence" value="ECO:0007669"/>
    <property type="project" value="UniProtKB-KW"/>
</dbReference>
<reference evidence="11" key="1">
    <citation type="submission" date="2020-06" db="EMBL/GenBank/DDBJ databases">
        <authorList>
            <person name="Li T."/>
            <person name="Hu X."/>
            <person name="Zhang T."/>
            <person name="Song X."/>
            <person name="Zhang H."/>
            <person name="Dai N."/>
            <person name="Sheng W."/>
            <person name="Hou X."/>
            <person name="Wei L."/>
        </authorList>
    </citation>
    <scope>NUCLEOTIDE SEQUENCE</scope>
    <source>
        <strain evidence="11">KEN8</strain>
        <tissue evidence="11">Leaf</tissue>
    </source>
</reference>
<dbReference type="GO" id="GO:0005634">
    <property type="term" value="C:nucleus"/>
    <property type="evidence" value="ECO:0007669"/>
    <property type="project" value="UniProtKB-SubCell"/>
</dbReference>
<evidence type="ECO:0000259" key="10">
    <source>
        <dbReference type="Pfam" id="PF15511"/>
    </source>
</evidence>
<comment type="subcellular location">
    <subcellularLocation>
        <location evidence="3">Chromosome</location>
    </subcellularLocation>
    <subcellularLocation>
        <location evidence="2">Nucleus</location>
    </subcellularLocation>
</comment>
<dbReference type="CDD" id="cd22912">
    <property type="entry name" value="HFD_H4"/>
    <property type="match status" value="1"/>
</dbReference>
<dbReference type="GO" id="GO:0030527">
    <property type="term" value="F:structural constituent of chromatin"/>
    <property type="evidence" value="ECO:0007669"/>
    <property type="project" value="InterPro"/>
</dbReference>
<dbReference type="GO" id="GO:0046982">
    <property type="term" value="F:protein heterodimerization activity"/>
    <property type="evidence" value="ECO:0007669"/>
    <property type="project" value="InterPro"/>
</dbReference>
<comment type="function">
    <text evidence="1 9">Core component of nucleosome. Nucleosomes wrap and compact DNA into chromatin, limiting DNA accessibility to the cellular machineries which require DNA as a template. Histones thereby play a central role in transcription regulation, DNA repair, DNA replication and chromosomal stability. DNA accessibility is regulated via a complex set of post-translational modifications of histones, also called histone code, and nucleosome remodeling.</text>
</comment>
<organism evidence="11">
    <name type="scientific">Sesamum calycinum</name>
    <dbReference type="NCBI Taxonomy" id="2727403"/>
    <lineage>
        <taxon>Eukaryota</taxon>
        <taxon>Viridiplantae</taxon>
        <taxon>Streptophyta</taxon>
        <taxon>Embryophyta</taxon>
        <taxon>Tracheophyta</taxon>
        <taxon>Spermatophyta</taxon>
        <taxon>Magnoliopsida</taxon>
        <taxon>eudicotyledons</taxon>
        <taxon>Gunneridae</taxon>
        <taxon>Pentapetalae</taxon>
        <taxon>asterids</taxon>
        <taxon>lamiids</taxon>
        <taxon>Lamiales</taxon>
        <taxon>Pedaliaceae</taxon>
        <taxon>Sesamum</taxon>
    </lineage>
</organism>
<dbReference type="AlphaFoldDB" id="A0AAW2LU77"/>
<evidence type="ECO:0000256" key="4">
    <source>
        <dbReference type="ARBA" id="ARBA00006564"/>
    </source>
</evidence>